<dbReference type="Proteomes" id="UP000735302">
    <property type="component" value="Unassembled WGS sequence"/>
</dbReference>
<organism evidence="2 3">
    <name type="scientific">Plakobranchus ocellatus</name>
    <dbReference type="NCBI Taxonomy" id="259542"/>
    <lineage>
        <taxon>Eukaryota</taxon>
        <taxon>Metazoa</taxon>
        <taxon>Spiralia</taxon>
        <taxon>Lophotrochozoa</taxon>
        <taxon>Mollusca</taxon>
        <taxon>Gastropoda</taxon>
        <taxon>Heterobranchia</taxon>
        <taxon>Euthyneura</taxon>
        <taxon>Panpulmonata</taxon>
        <taxon>Sacoglossa</taxon>
        <taxon>Placobranchoidea</taxon>
        <taxon>Plakobranchidae</taxon>
        <taxon>Plakobranchus</taxon>
    </lineage>
</organism>
<evidence type="ECO:0000313" key="3">
    <source>
        <dbReference type="Proteomes" id="UP000735302"/>
    </source>
</evidence>
<protein>
    <submittedName>
        <fullName evidence="2">Uncharacterized protein</fullName>
    </submittedName>
</protein>
<reference evidence="2 3" key="1">
    <citation type="journal article" date="2021" name="Elife">
        <title>Chloroplast acquisition without the gene transfer in kleptoplastic sea slugs, Plakobranchus ocellatus.</title>
        <authorList>
            <person name="Maeda T."/>
            <person name="Takahashi S."/>
            <person name="Yoshida T."/>
            <person name="Shimamura S."/>
            <person name="Takaki Y."/>
            <person name="Nagai Y."/>
            <person name="Toyoda A."/>
            <person name="Suzuki Y."/>
            <person name="Arimoto A."/>
            <person name="Ishii H."/>
            <person name="Satoh N."/>
            <person name="Nishiyama T."/>
            <person name="Hasebe M."/>
            <person name="Maruyama T."/>
            <person name="Minagawa J."/>
            <person name="Obokata J."/>
            <person name="Shigenobu S."/>
        </authorList>
    </citation>
    <scope>NUCLEOTIDE SEQUENCE [LARGE SCALE GENOMIC DNA]</scope>
</reference>
<gene>
    <name evidence="2" type="ORF">PoB_006985500</name>
</gene>
<name>A0AAV4DH44_9GAST</name>
<keyword evidence="1" id="KW-0732">Signal</keyword>
<feature type="chain" id="PRO_5043595898" evidence="1">
    <location>
        <begin position="23"/>
        <end position="67"/>
    </location>
</feature>
<feature type="signal peptide" evidence="1">
    <location>
        <begin position="1"/>
        <end position="22"/>
    </location>
</feature>
<evidence type="ECO:0000256" key="1">
    <source>
        <dbReference type="SAM" id="SignalP"/>
    </source>
</evidence>
<dbReference type="AlphaFoldDB" id="A0AAV4DH44"/>
<dbReference type="EMBL" id="BLXT01007882">
    <property type="protein sequence ID" value="GFO43350.1"/>
    <property type="molecule type" value="Genomic_DNA"/>
</dbReference>
<keyword evidence="3" id="KW-1185">Reference proteome</keyword>
<accession>A0AAV4DH44</accession>
<proteinExistence type="predicted"/>
<evidence type="ECO:0000313" key="2">
    <source>
        <dbReference type="EMBL" id="GFO43350.1"/>
    </source>
</evidence>
<sequence length="67" mass="7151">MWRVTVCLSILAILLVYDVSSGIPVSNGGKSCIEQGGHCSPFQQQCCAGLRCRPENPSGGQYMCLTS</sequence>
<comment type="caution">
    <text evidence="2">The sequence shown here is derived from an EMBL/GenBank/DDBJ whole genome shotgun (WGS) entry which is preliminary data.</text>
</comment>